<evidence type="ECO:0000256" key="1">
    <source>
        <dbReference type="SAM" id="MobiDB-lite"/>
    </source>
</evidence>
<feature type="compositionally biased region" description="Polar residues" evidence="1">
    <location>
        <begin position="30"/>
        <end position="55"/>
    </location>
</feature>
<dbReference type="EMBL" id="MCGO01000029">
    <property type="protein sequence ID" value="ORY42346.1"/>
    <property type="molecule type" value="Genomic_DNA"/>
</dbReference>
<keyword evidence="3" id="KW-1185">Reference proteome</keyword>
<feature type="compositionally biased region" description="Low complexity" evidence="1">
    <location>
        <begin position="85"/>
        <end position="101"/>
    </location>
</feature>
<dbReference type="AlphaFoldDB" id="A0A1Y2C5Y3"/>
<feature type="compositionally biased region" description="Pro residues" evidence="1">
    <location>
        <begin position="17"/>
        <end position="28"/>
    </location>
</feature>
<protein>
    <submittedName>
        <fullName evidence="2">Uncharacterized protein</fullName>
    </submittedName>
</protein>
<comment type="caution">
    <text evidence="2">The sequence shown here is derived from an EMBL/GenBank/DDBJ whole genome shotgun (WGS) entry which is preliminary data.</text>
</comment>
<feature type="compositionally biased region" description="Polar residues" evidence="1">
    <location>
        <begin position="102"/>
        <end position="124"/>
    </location>
</feature>
<dbReference type="Proteomes" id="UP000193642">
    <property type="component" value="Unassembled WGS sequence"/>
</dbReference>
<accession>A0A1Y2C5Y3</accession>
<evidence type="ECO:0000313" key="2">
    <source>
        <dbReference type="EMBL" id="ORY42346.1"/>
    </source>
</evidence>
<organism evidence="2 3">
    <name type="scientific">Rhizoclosmatium globosum</name>
    <dbReference type="NCBI Taxonomy" id="329046"/>
    <lineage>
        <taxon>Eukaryota</taxon>
        <taxon>Fungi</taxon>
        <taxon>Fungi incertae sedis</taxon>
        <taxon>Chytridiomycota</taxon>
        <taxon>Chytridiomycota incertae sedis</taxon>
        <taxon>Chytridiomycetes</taxon>
        <taxon>Chytridiales</taxon>
        <taxon>Chytriomycetaceae</taxon>
        <taxon>Rhizoclosmatium</taxon>
    </lineage>
</organism>
<gene>
    <name evidence="2" type="ORF">BCR33DRAFT_308550</name>
</gene>
<sequence>MQQNKGSGPVYVQFPSSTPPTVPAPPPKTLASSQNSAQSRPMNIPSAQYQYQQPIATSANTANFLASSPRDSSPSPALRQYQQFPQSSDSLYQQYPQQQQQHNTLSNRNTNTKDTLLHNNSNKATTNHHLNNNSPNNKSNPHTSSRQLPPHQLKVQRDNPNRNSNNSKRNRSVTDEPTKYAESLQAALSHPHKTLKST</sequence>
<name>A0A1Y2C5Y3_9FUNG</name>
<proteinExistence type="predicted"/>
<feature type="compositionally biased region" description="Low complexity" evidence="1">
    <location>
        <begin position="125"/>
        <end position="145"/>
    </location>
</feature>
<feature type="region of interest" description="Disordered" evidence="1">
    <location>
        <begin position="85"/>
        <end position="198"/>
    </location>
</feature>
<evidence type="ECO:0000313" key="3">
    <source>
        <dbReference type="Proteomes" id="UP000193642"/>
    </source>
</evidence>
<reference evidence="2 3" key="1">
    <citation type="submission" date="2016-07" db="EMBL/GenBank/DDBJ databases">
        <title>Pervasive Adenine N6-methylation of Active Genes in Fungi.</title>
        <authorList>
            <consortium name="DOE Joint Genome Institute"/>
            <person name="Mondo S.J."/>
            <person name="Dannebaum R.O."/>
            <person name="Kuo R.C."/>
            <person name="Labutti K."/>
            <person name="Haridas S."/>
            <person name="Kuo A."/>
            <person name="Salamov A."/>
            <person name="Ahrendt S.R."/>
            <person name="Lipzen A."/>
            <person name="Sullivan W."/>
            <person name="Andreopoulos W.B."/>
            <person name="Clum A."/>
            <person name="Lindquist E."/>
            <person name="Daum C."/>
            <person name="Ramamoorthy G.K."/>
            <person name="Gryganskyi A."/>
            <person name="Culley D."/>
            <person name="Magnuson J.K."/>
            <person name="James T.Y."/>
            <person name="O'Malley M.A."/>
            <person name="Stajich J.E."/>
            <person name="Spatafora J.W."/>
            <person name="Visel A."/>
            <person name="Grigoriev I.V."/>
        </authorList>
    </citation>
    <scope>NUCLEOTIDE SEQUENCE [LARGE SCALE GENOMIC DNA]</scope>
    <source>
        <strain evidence="2 3">JEL800</strain>
    </source>
</reference>
<feature type="region of interest" description="Disordered" evidence="1">
    <location>
        <begin position="1"/>
        <end position="55"/>
    </location>
</feature>